<feature type="domain" description="Carbohydrate kinase PfkB" evidence="3">
    <location>
        <begin position="54"/>
        <end position="308"/>
    </location>
</feature>
<protein>
    <recommendedName>
        <fullName evidence="3">Carbohydrate kinase PfkB domain-containing protein</fullName>
    </recommendedName>
</protein>
<dbReference type="EMBL" id="PFCN01000035">
    <property type="protein sequence ID" value="PIR70124.1"/>
    <property type="molecule type" value="Genomic_DNA"/>
</dbReference>
<dbReference type="PRINTS" id="PR00990">
    <property type="entry name" value="RIBOKINASE"/>
</dbReference>
<reference evidence="5" key="1">
    <citation type="submission" date="2017-09" db="EMBL/GenBank/DDBJ databases">
        <title>Depth-based differentiation of microbial function through sediment-hosted aquifers and enrichment of novel symbionts in the deep terrestrial subsurface.</title>
        <authorList>
            <person name="Probst A.J."/>
            <person name="Ladd B."/>
            <person name="Jarett J.K."/>
            <person name="Geller-Mcgrath D.E."/>
            <person name="Sieber C.M.K."/>
            <person name="Emerson J.B."/>
            <person name="Anantharaman K."/>
            <person name="Thomas B.C."/>
            <person name="Malmstrom R."/>
            <person name="Stieglmeier M."/>
            <person name="Klingl A."/>
            <person name="Woyke T."/>
            <person name="Ryan C.M."/>
            <person name="Banfield J.F."/>
        </authorList>
    </citation>
    <scope>NUCLEOTIDE SEQUENCE [LARGE SCALE GENOMIC DNA]</scope>
</reference>
<dbReference type="PANTHER" id="PTHR10584:SF166">
    <property type="entry name" value="RIBOKINASE"/>
    <property type="match status" value="1"/>
</dbReference>
<gene>
    <name evidence="4" type="ORF">COU46_03155</name>
</gene>
<dbReference type="Gene3D" id="3.40.1190.20">
    <property type="match status" value="1"/>
</dbReference>
<dbReference type="InterPro" id="IPR029056">
    <property type="entry name" value="Ribokinase-like"/>
</dbReference>
<evidence type="ECO:0000259" key="3">
    <source>
        <dbReference type="Pfam" id="PF00294"/>
    </source>
</evidence>
<dbReference type="InterPro" id="IPR011611">
    <property type="entry name" value="PfkB_dom"/>
</dbReference>
<dbReference type="SUPFAM" id="SSF53613">
    <property type="entry name" value="Ribokinase-like"/>
    <property type="match status" value="1"/>
</dbReference>
<accession>A0A2H0TGM8</accession>
<evidence type="ECO:0000256" key="2">
    <source>
        <dbReference type="ARBA" id="ARBA00022777"/>
    </source>
</evidence>
<keyword evidence="2" id="KW-0418">Kinase</keyword>
<name>A0A2H0TGM8_9BACT</name>
<dbReference type="AlphaFoldDB" id="A0A2H0TGM8"/>
<keyword evidence="1" id="KW-0808">Transferase</keyword>
<proteinExistence type="predicted"/>
<comment type="caution">
    <text evidence="4">The sequence shown here is derived from an EMBL/GenBank/DDBJ whole genome shotgun (WGS) entry which is preliminary data.</text>
</comment>
<evidence type="ECO:0000313" key="4">
    <source>
        <dbReference type="EMBL" id="PIR70124.1"/>
    </source>
</evidence>
<dbReference type="Pfam" id="PF00294">
    <property type="entry name" value="PfkB"/>
    <property type="match status" value="1"/>
</dbReference>
<dbReference type="GO" id="GO:0016301">
    <property type="term" value="F:kinase activity"/>
    <property type="evidence" value="ECO:0007669"/>
    <property type="project" value="UniProtKB-KW"/>
</dbReference>
<dbReference type="InterPro" id="IPR002139">
    <property type="entry name" value="Ribo/fructo_kinase"/>
</dbReference>
<evidence type="ECO:0000256" key="1">
    <source>
        <dbReference type="ARBA" id="ARBA00022679"/>
    </source>
</evidence>
<dbReference type="PANTHER" id="PTHR10584">
    <property type="entry name" value="SUGAR KINASE"/>
    <property type="match status" value="1"/>
</dbReference>
<dbReference type="GO" id="GO:0006796">
    <property type="term" value="P:phosphate-containing compound metabolic process"/>
    <property type="evidence" value="ECO:0007669"/>
    <property type="project" value="UniProtKB-ARBA"/>
</dbReference>
<organism evidence="4 5">
    <name type="scientific">Candidatus Niyogibacteria bacterium CG10_big_fil_rev_8_21_14_0_10_42_19</name>
    <dbReference type="NCBI Taxonomy" id="1974725"/>
    <lineage>
        <taxon>Bacteria</taxon>
        <taxon>Candidatus Niyogiibacteriota</taxon>
    </lineage>
</organism>
<evidence type="ECO:0000313" key="5">
    <source>
        <dbReference type="Proteomes" id="UP000229383"/>
    </source>
</evidence>
<dbReference type="Proteomes" id="UP000229383">
    <property type="component" value="Unassembled WGS sequence"/>
</dbReference>
<sequence length="332" mass="36886">MEHNYDFIAIGDITTDAFIRLADPSAHIDIDRGTREICMRFADKIPYEEVYVVPAVGNSANAAVSAARLGLKSALVTNLGGDYFGTECLEGLKKDNVSTEFVAVHKDSKTNYHYVLWFDSDRTILIKHEKFTYNLPDINNPRWVYLSSVGEGTEEFHAKVEKYLIQHPGIKLAFQPGTFQIKMGAKAFAGLYKRTDIVICNKEESQRILETKEADIGKLLLAMSELGPKTVVITDGPKGAYAFDGKQAWFMRAYPDIAQPFERTGAGDAFTSTLVVALAYGLELTEALRWAPINSMSVVQSVGAQKGLLTRPEIEAYLAKAPKDYFPVPLER</sequence>
<dbReference type="GO" id="GO:0005829">
    <property type="term" value="C:cytosol"/>
    <property type="evidence" value="ECO:0007669"/>
    <property type="project" value="TreeGrafter"/>
</dbReference>